<dbReference type="InParanoid" id="K4DFE2"/>
<reference evidence="2" key="1">
    <citation type="journal article" date="2012" name="Nature">
        <title>The tomato genome sequence provides insights into fleshy fruit evolution.</title>
        <authorList>
            <consortium name="Tomato Genome Consortium"/>
        </authorList>
    </citation>
    <scope>NUCLEOTIDE SEQUENCE [LARGE SCALE GENOMIC DNA]</scope>
    <source>
        <strain evidence="2">cv. Heinz 1706</strain>
    </source>
</reference>
<name>K4DFE2_SOLLC</name>
<keyword evidence="1" id="KW-0472">Membrane</keyword>
<keyword evidence="3" id="KW-1185">Reference proteome</keyword>
<keyword evidence="1" id="KW-0812">Transmembrane</keyword>
<dbReference type="PhylomeDB" id="K4DFE2"/>
<dbReference type="HOGENOM" id="CLU_2727067_0_0_1"/>
<dbReference type="AlphaFoldDB" id="K4DFE2"/>
<feature type="transmembrane region" description="Helical" evidence="1">
    <location>
        <begin position="49"/>
        <end position="70"/>
    </location>
</feature>
<evidence type="ECO:0000313" key="3">
    <source>
        <dbReference type="Proteomes" id="UP000004994"/>
    </source>
</evidence>
<keyword evidence="1" id="KW-1133">Transmembrane helix</keyword>
<reference evidence="2" key="2">
    <citation type="submission" date="2015-06" db="UniProtKB">
        <authorList>
            <consortium name="EnsemblPlants"/>
        </authorList>
    </citation>
    <scope>IDENTIFICATION</scope>
    <source>
        <strain evidence="2">cv. Heinz 1706</strain>
    </source>
</reference>
<proteinExistence type="predicted"/>
<organism evidence="2">
    <name type="scientific">Solanum lycopersicum</name>
    <name type="common">Tomato</name>
    <name type="synonym">Lycopersicon esculentum</name>
    <dbReference type="NCBI Taxonomy" id="4081"/>
    <lineage>
        <taxon>Eukaryota</taxon>
        <taxon>Viridiplantae</taxon>
        <taxon>Streptophyta</taxon>
        <taxon>Embryophyta</taxon>
        <taxon>Tracheophyta</taxon>
        <taxon>Spermatophyta</taxon>
        <taxon>Magnoliopsida</taxon>
        <taxon>eudicotyledons</taxon>
        <taxon>Gunneridae</taxon>
        <taxon>Pentapetalae</taxon>
        <taxon>asterids</taxon>
        <taxon>lamiids</taxon>
        <taxon>Solanales</taxon>
        <taxon>Solanaceae</taxon>
        <taxon>Solanoideae</taxon>
        <taxon>Solaneae</taxon>
        <taxon>Solanum</taxon>
        <taxon>Solanum subgen. Lycopersicon</taxon>
    </lineage>
</organism>
<evidence type="ECO:0000256" key="1">
    <source>
        <dbReference type="SAM" id="Phobius"/>
    </source>
</evidence>
<evidence type="ECO:0000313" key="2">
    <source>
        <dbReference type="EnsemblPlants" id="Solyc12g044560.1.1"/>
    </source>
</evidence>
<dbReference type="Gramene" id="Solyc12g044560.1.1">
    <property type="protein sequence ID" value="Solyc12g044560.1.1"/>
    <property type="gene ID" value="Solyc12g044560.1"/>
</dbReference>
<dbReference type="PaxDb" id="4081-Solyc12g044560.1.1"/>
<sequence>MTVAITPNHHVALIFAYGNVEDAIKVPGISIDPKIKEYIIDQFGYNPNFMGLVATMLGRFCSLFCICVFLQH</sequence>
<dbReference type="EnsemblPlants" id="Solyc12g044560.1.1">
    <property type="protein sequence ID" value="Solyc12g044560.1.1"/>
    <property type="gene ID" value="Solyc12g044560.1"/>
</dbReference>
<dbReference type="Proteomes" id="UP000004994">
    <property type="component" value="Chromosome 12"/>
</dbReference>
<accession>K4DFE2</accession>
<protein>
    <submittedName>
        <fullName evidence="2">Uncharacterized protein</fullName>
    </submittedName>
</protein>